<dbReference type="PANTHER" id="PTHR45700:SF2">
    <property type="entry name" value="UBIQUITIN-PROTEIN LIGASE E3C"/>
    <property type="match status" value="1"/>
</dbReference>
<dbReference type="EMBL" id="JAAAHW010001461">
    <property type="protein sequence ID" value="KAF9994928.1"/>
    <property type="molecule type" value="Genomic_DNA"/>
</dbReference>
<dbReference type="InterPro" id="IPR044611">
    <property type="entry name" value="E3A/B/C-like"/>
</dbReference>
<sequence>MFDGSFRTKKAINLSGNRQNVDKQKLLRKAQEERRIREAESSRQKAAERIQAWYRGRSVANKVRQDVRSGWDQDTQALRQYVLAETQSSLLPASIDKIALGAESAIKKLLFFFRPLYDHQRLVQLCSLLILVSVHNARGRLFTIPYYRSPDHQAEWNMVLDGLIPVIIKHLGEHSSWDEGDSVQVFTFLDALTLAESFQSVLGTAPEVYHLAIGFAQKLFKAEVFSHCARFLVRIPLDEKSRPSIAKALLLSIRICKSMEYYQEYPQGLDQFITHIMTIPLLPNRISIETLTTFTSRLPFDTILQHLSTTSCSVVASLPQFKITPLVANILAFGYQRVGKMSPPVSSAYLRVLTILLGMIPQELAPRADADDDEDMDDIEWRSEELLGSSQKSPDLSTSTSKLDPRIMKWLSLAYNSNHLNDILGTVEPSAVTTTFGSEQEVLSAEAIGEITNLLLNLITLFPSHKTNILSNLIYFKFGGKSKQTSNSGGGKFFGISIIKIFLDAFMSTALYKQLLQSMLQDTPRSIQALLDSAHEKAWSLLAFVCELYCQILMTMGDDEFHDDTRNPINLQSVVMLSSVVR</sequence>
<reference evidence="4" key="1">
    <citation type="journal article" date="2020" name="Fungal Divers.">
        <title>Resolving the Mortierellaceae phylogeny through synthesis of multi-gene phylogenetics and phylogenomics.</title>
        <authorList>
            <person name="Vandepol N."/>
            <person name="Liber J."/>
            <person name="Desiro A."/>
            <person name="Na H."/>
            <person name="Kennedy M."/>
            <person name="Barry K."/>
            <person name="Grigoriev I.V."/>
            <person name="Miller A.N."/>
            <person name="O'Donnell K."/>
            <person name="Stajich J.E."/>
            <person name="Bonito G."/>
        </authorList>
    </citation>
    <scope>NUCLEOTIDE SEQUENCE</scope>
    <source>
        <strain evidence="4">MES-2147</strain>
    </source>
</reference>
<dbReference type="EC" id="2.3.2.26" evidence="2"/>
<dbReference type="GO" id="GO:0000209">
    <property type="term" value="P:protein polyubiquitination"/>
    <property type="evidence" value="ECO:0007669"/>
    <property type="project" value="InterPro"/>
</dbReference>
<evidence type="ECO:0000256" key="1">
    <source>
        <dbReference type="ARBA" id="ARBA00000885"/>
    </source>
</evidence>
<proteinExistence type="predicted"/>
<dbReference type="PANTHER" id="PTHR45700">
    <property type="entry name" value="UBIQUITIN-PROTEIN LIGASE E3C"/>
    <property type="match status" value="1"/>
</dbReference>
<keyword evidence="3" id="KW-0808">Transferase</keyword>
<comment type="caution">
    <text evidence="4">The sequence shown here is derived from an EMBL/GenBank/DDBJ whole genome shotgun (WGS) entry which is preliminary data.</text>
</comment>
<dbReference type="GO" id="GO:0006511">
    <property type="term" value="P:ubiquitin-dependent protein catabolic process"/>
    <property type="evidence" value="ECO:0007669"/>
    <property type="project" value="TreeGrafter"/>
</dbReference>
<comment type="catalytic activity">
    <reaction evidence="1">
        <text>S-ubiquitinyl-[E2 ubiquitin-conjugating enzyme]-L-cysteine + [acceptor protein]-L-lysine = [E2 ubiquitin-conjugating enzyme]-L-cysteine + N(6)-ubiquitinyl-[acceptor protein]-L-lysine.</text>
        <dbReference type="EC" id="2.3.2.26"/>
    </reaction>
</comment>
<protein>
    <recommendedName>
        <fullName evidence="2">HECT-type E3 ubiquitin transferase</fullName>
        <ecNumber evidence="2">2.3.2.26</ecNumber>
    </recommendedName>
</protein>
<evidence type="ECO:0000256" key="3">
    <source>
        <dbReference type="ARBA" id="ARBA00022679"/>
    </source>
</evidence>
<dbReference type="GO" id="GO:0061630">
    <property type="term" value="F:ubiquitin protein ligase activity"/>
    <property type="evidence" value="ECO:0007669"/>
    <property type="project" value="UniProtKB-EC"/>
</dbReference>
<name>A0A9P6ME43_9FUNG</name>
<evidence type="ECO:0000313" key="5">
    <source>
        <dbReference type="Proteomes" id="UP000749646"/>
    </source>
</evidence>
<accession>A0A9P6ME43</accession>
<keyword evidence="5" id="KW-1185">Reference proteome</keyword>
<evidence type="ECO:0000256" key="2">
    <source>
        <dbReference type="ARBA" id="ARBA00012485"/>
    </source>
</evidence>
<organism evidence="4 5">
    <name type="scientific">Modicella reniformis</name>
    <dbReference type="NCBI Taxonomy" id="1440133"/>
    <lineage>
        <taxon>Eukaryota</taxon>
        <taxon>Fungi</taxon>
        <taxon>Fungi incertae sedis</taxon>
        <taxon>Mucoromycota</taxon>
        <taxon>Mortierellomycotina</taxon>
        <taxon>Mortierellomycetes</taxon>
        <taxon>Mortierellales</taxon>
        <taxon>Mortierellaceae</taxon>
        <taxon>Modicella</taxon>
    </lineage>
</organism>
<dbReference type="PROSITE" id="PS50096">
    <property type="entry name" value="IQ"/>
    <property type="match status" value="1"/>
</dbReference>
<dbReference type="AlphaFoldDB" id="A0A9P6ME43"/>
<feature type="non-terminal residue" evidence="4">
    <location>
        <position position="1"/>
    </location>
</feature>
<dbReference type="OrthoDB" id="8068875at2759"/>
<gene>
    <name evidence="4" type="ORF">BGZ65_009436</name>
</gene>
<evidence type="ECO:0000313" key="4">
    <source>
        <dbReference type="EMBL" id="KAF9994928.1"/>
    </source>
</evidence>
<dbReference type="Proteomes" id="UP000749646">
    <property type="component" value="Unassembled WGS sequence"/>
</dbReference>